<name>A0A4V6A8A0_POPAL</name>
<protein>
    <submittedName>
        <fullName evidence="1">Uncharacterized protein</fullName>
    </submittedName>
</protein>
<accession>A0A4V6A8A0</accession>
<organism evidence="1">
    <name type="scientific">Populus alba</name>
    <name type="common">White poplar</name>
    <dbReference type="NCBI Taxonomy" id="43335"/>
    <lineage>
        <taxon>Eukaryota</taxon>
        <taxon>Viridiplantae</taxon>
        <taxon>Streptophyta</taxon>
        <taxon>Embryophyta</taxon>
        <taxon>Tracheophyta</taxon>
        <taxon>Spermatophyta</taxon>
        <taxon>Magnoliopsida</taxon>
        <taxon>eudicotyledons</taxon>
        <taxon>Gunneridae</taxon>
        <taxon>Pentapetalae</taxon>
        <taxon>rosids</taxon>
        <taxon>fabids</taxon>
        <taxon>Malpighiales</taxon>
        <taxon>Salicaceae</taxon>
        <taxon>Saliceae</taxon>
        <taxon>Populus</taxon>
    </lineage>
</organism>
<gene>
    <name evidence="1" type="ORF">D5086_0000164050</name>
</gene>
<proteinExistence type="predicted"/>
<evidence type="ECO:0000313" key="1">
    <source>
        <dbReference type="EMBL" id="TKS02146.1"/>
    </source>
</evidence>
<sequence length="127" mass="13619">MDCNMATRKQISSDYSCGGCGNDLPGGKDKGEHSKSKSSPGCVIILNDGTAAEQQPHRALSTSATKAAGISATFAVNYTKSLFKWLISCKYLGVFQMEGVSADGVVFSRSELLKMNAGERVLRYNKE</sequence>
<comment type="caution">
    <text evidence="1">The sequence shown here is derived from an EMBL/GenBank/DDBJ whole genome shotgun (WGS) entry which is preliminary data.</text>
</comment>
<dbReference type="EMBL" id="RCHU01000547">
    <property type="protein sequence ID" value="TKS02146.1"/>
    <property type="molecule type" value="Genomic_DNA"/>
</dbReference>
<reference evidence="1" key="1">
    <citation type="submission" date="2018-10" db="EMBL/GenBank/DDBJ databases">
        <title>Population genomic analysis revealed the cold adaptation of white poplar.</title>
        <authorList>
            <person name="Liu Y.-J."/>
        </authorList>
    </citation>
    <scope>NUCLEOTIDE SEQUENCE [LARGE SCALE GENOMIC DNA]</scope>
    <source>
        <strain evidence="1">PAL-ZL1</strain>
    </source>
</reference>
<dbReference type="AlphaFoldDB" id="A0A4V6A8A0"/>